<dbReference type="InterPro" id="IPR026913">
    <property type="entry name" value="METTL24"/>
</dbReference>
<evidence type="ECO:0000259" key="2">
    <source>
        <dbReference type="Pfam" id="PF13383"/>
    </source>
</evidence>
<proteinExistence type="predicted"/>
<sequence length="591" mass="66964">MAVAMVPTVTITVTMTVTMSMTMVPTVTMTVTMVPTVTMTVTMTVNKLPNVRLTKTVTMVTTVTMIVTILPYVKSETTVTMTETMEPTVTMTVTIITVCDMSEWTMTVTMPVTMVSTVTMTVTMTVIMVPVRSMTDCENATTTQLYVTCLTVTMTVTMPVTMIVAILPTVTMNVIMVPYVACLTLTLVPTVTMVSTVTMTVTMTVTIIPISYETVKMNVAYLTVTMVPVRSMSDWDNGKMYVACETVTMVPLRSLSDDDNYTSFALHHFFWTLRAPNQIKYWMDLKSTMHSRRVGPYVLFLFGFSGFCAIVSYKVIFSGRGSKKGSNPDLICQPEDLLDTLFIQEVKTNLTLRVPSADFLLSRSREELAVLYHRYIELPQLRCDRKLRLGNQDDGGWDLCDDRNFRPEKPCIAYSFGINNDFSFDDAVSSEYGCTVHSFDPSMDLRDTQRGHLSYFHARGISHMDQMVKVGDTDWELLKYNTIRRRLGHESETVSILKIDVEGYEWAVLKDIMEDSNLIGTKNLAVEFHLELSGKEQGKSRYLQALDVLRQLYESGFRIFWSHQNHYCRLVSKCRKEVRTNCHDVSFVKIS</sequence>
<keyword evidence="1" id="KW-1133">Transmembrane helix</keyword>
<dbReference type="Pfam" id="PF13383">
    <property type="entry name" value="Methyltransf_22"/>
    <property type="match status" value="1"/>
</dbReference>
<feature type="transmembrane region" description="Helical" evidence="1">
    <location>
        <begin position="143"/>
        <end position="167"/>
    </location>
</feature>
<dbReference type="InterPro" id="IPR029063">
    <property type="entry name" value="SAM-dependent_MTases_sf"/>
</dbReference>
<dbReference type="PANTHER" id="PTHR32026">
    <property type="entry name" value="METHYLTRANSFERASE-LIKE PROTEIN 24"/>
    <property type="match status" value="1"/>
</dbReference>
<dbReference type="InterPro" id="IPR025714">
    <property type="entry name" value="Methyltranfer_dom"/>
</dbReference>
<feature type="transmembrane region" description="Helical" evidence="1">
    <location>
        <begin position="294"/>
        <end position="316"/>
    </location>
</feature>
<dbReference type="AlphaFoldDB" id="A0A9D4M1N5"/>
<reference evidence="3" key="1">
    <citation type="journal article" date="2019" name="bioRxiv">
        <title>The Genome of the Zebra Mussel, Dreissena polymorpha: A Resource for Invasive Species Research.</title>
        <authorList>
            <person name="McCartney M.A."/>
            <person name="Auch B."/>
            <person name="Kono T."/>
            <person name="Mallez S."/>
            <person name="Zhang Y."/>
            <person name="Obille A."/>
            <person name="Becker A."/>
            <person name="Abrahante J.E."/>
            <person name="Garbe J."/>
            <person name="Badalamenti J.P."/>
            <person name="Herman A."/>
            <person name="Mangelson H."/>
            <person name="Liachko I."/>
            <person name="Sullivan S."/>
            <person name="Sone E.D."/>
            <person name="Koren S."/>
            <person name="Silverstein K.A.T."/>
            <person name="Beckman K.B."/>
            <person name="Gohl D.M."/>
        </authorList>
    </citation>
    <scope>NUCLEOTIDE SEQUENCE</scope>
    <source>
        <strain evidence="3">Duluth1</strain>
        <tissue evidence="3">Whole animal</tissue>
    </source>
</reference>
<feature type="transmembrane region" description="Helical" evidence="1">
    <location>
        <begin position="53"/>
        <end position="73"/>
    </location>
</feature>
<dbReference type="EMBL" id="JAIWYP010000002">
    <property type="protein sequence ID" value="KAH3869227.1"/>
    <property type="molecule type" value="Genomic_DNA"/>
</dbReference>
<accession>A0A9D4M1N5</accession>
<protein>
    <recommendedName>
        <fullName evidence="2">Methyltransferase domain-containing protein</fullName>
    </recommendedName>
</protein>
<keyword evidence="4" id="KW-1185">Reference proteome</keyword>
<gene>
    <name evidence="3" type="ORF">DPMN_032389</name>
</gene>
<comment type="caution">
    <text evidence="3">The sequence shown here is derived from an EMBL/GenBank/DDBJ whole genome shotgun (WGS) entry which is preliminary data.</text>
</comment>
<organism evidence="3 4">
    <name type="scientific">Dreissena polymorpha</name>
    <name type="common">Zebra mussel</name>
    <name type="synonym">Mytilus polymorpha</name>
    <dbReference type="NCBI Taxonomy" id="45954"/>
    <lineage>
        <taxon>Eukaryota</taxon>
        <taxon>Metazoa</taxon>
        <taxon>Spiralia</taxon>
        <taxon>Lophotrochozoa</taxon>
        <taxon>Mollusca</taxon>
        <taxon>Bivalvia</taxon>
        <taxon>Autobranchia</taxon>
        <taxon>Heteroconchia</taxon>
        <taxon>Euheterodonta</taxon>
        <taxon>Imparidentia</taxon>
        <taxon>Neoheterodontei</taxon>
        <taxon>Myida</taxon>
        <taxon>Dreissenoidea</taxon>
        <taxon>Dreissenidae</taxon>
        <taxon>Dreissena</taxon>
    </lineage>
</organism>
<dbReference type="SUPFAM" id="SSF53335">
    <property type="entry name" value="S-adenosyl-L-methionine-dependent methyltransferases"/>
    <property type="match status" value="1"/>
</dbReference>
<reference evidence="3" key="2">
    <citation type="submission" date="2020-11" db="EMBL/GenBank/DDBJ databases">
        <authorList>
            <person name="McCartney M.A."/>
            <person name="Auch B."/>
            <person name="Kono T."/>
            <person name="Mallez S."/>
            <person name="Becker A."/>
            <person name="Gohl D.M."/>
            <person name="Silverstein K.A.T."/>
            <person name="Koren S."/>
            <person name="Bechman K.B."/>
            <person name="Herman A."/>
            <person name="Abrahante J.E."/>
            <person name="Garbe J."/>
        </authorList>
    </citation>
    <scope>NUCLEOTIDE SEQUENCE</scope>
    <source>
        <strain evidence="3">Duluth1</strain>
        <tissue evidence="3">Whole animal</tissue>
    </source>
</reference>
<evidence type="ECO:0000256" key="1">
    <source>
        <dbReference type="SAM" id="Phobius"/>
    </source>
</evidence>
<dbReference type="Proteomes" id="UP000828390">
    <property type="component" value="Unassembled WGS sequence"/>
</dbReference>
<keyword evidence="1" id="KW-0812">Transmembrane</keyword>
<evidence type="ECO:0000313" key="4">
    <source>
        <dbReference type="Proteomes" id="UP000828390"/>
    </source>
</evidence>
<evidence type="ECO:0000313" key="3">
    <source>
        <dbReference type="EMBL" id="KAH3869227.1"/>
    </source>
</evidence>
<feature type="transmembrane region" description="Helical" evidence="1">
    <location>
        <begin position="110"/>
        <end position="131"/>
    </location>
</feature>
<dbReference type="PANTHER" id="PTHR32026:SF10">
    <property type="entry name" value="METHYLTRANSFERASE-LIKE PROTEIN 24-RELATED"/>
    <property type="match status" value="1"/>
</dbReference>
<keyword evidence="1" id="KW-0472">Membrane</keyword>
<feature type="domain" description="Methyltransferase" evidence="2">
    <location>
        <begin position="370"/>
        <end position="567"/>
    </location>
</feature>
<name>A0A9D4M1N5_DREPO</name>
<feature type="transmembrane region" description="Helical" evidence="1">
    <location>
        <begin position="20"/>
        <end position="41"/>
    </location>
</feature>